<dbReference type="Proteomes" id="UP000267517">
    <property type="component" value="Chromosome I"/>
</dbReference>
<gene>
    <name evidence="1" type="ORF">PMEL1_00829</name>
</gene>
<dbReference type="SUPFAM" id="SSF52833">
    <property type="entry name" value="Thioredoxin-like"/>
    <property type="match status" value="1"/>
</dbReference>
<evidence type="ECO:0000313" key="1">
    <source>
        <dbReference type="EMBL" id="BBA28916.1"/>
    </source>
</evidence>
<evidence type="ECO:0000313" key="2">
    <source>
        <dbReference type="Proteomes" id="UP000267517"/>
    </source>
</evidence>
<organism evidence="1 2">
    <name type="scientific">Prevotella melaninogenica</name>
    <dbReference type="NCBI Taxonomy" id="28132"/>
    <lineage>
        <taxon>Bacteria</taxon>
        <taxon>Pseudomonadati</taxon>
        <taxon>Bacteroidota</taxon>
        <taxon>Bacteroidia</taxon>
        <taxon>Bacteroidales</taxon>
        <taxon>Prevotellaceae</taxon>
        <taxon>Prevotella</taxon>
    </lineage>
</organism>
<sequence>MIKIYGMNTCPDCIAVDKHVEGDNRYEVIEIGSHIKYLKEFLRLRDNNAVFDEAKKYGYAGVPCFVLEDGTVTLSPEEAGINLNDAPAAASCRLDGSGC</sequence>
<dbReference type="AlphaFoldDB" id="A0A250KH50"/>
<proteinExistence type="predicted"/>
<dbReference type="OrthoDB" id="5679012at2"/>
<name>A0A250KH50_9BACT</name>
<dbReference type="InterPro" id="IPR036249">
    <property type="entry name" value="Thioredoxin-like_sf"/>
</dbReference>
<reference evidence="1 2" key="1">
    <citation type="submission" date="2017-05" db="EMBL/GenBank/DDBJ databases">
        <title>whole genome sequence of Prevotella melaninogenica GAI 07411.</title>
        <authorList>
            <person name="Kondo Y."/>
            <person name="Hoshino T."/>
        </authorList>
    </citation>
    <scope>NUCLEOTIDE SEQUENCE [LARGE SCALE GENOMIC DNA]</scope>
    <source>
        <strain evidence="1 2">GAI 07411</strain>
    </source>
</reference>
<accession>A0A250KH50</accession>
<dbReference type="RefSeq" id="WP_120174087.1">
    <property type="nucleotide sequence ID" value="NZ_AP018049.1"/>
</dbReference>
<dbReference type="Gene3D" id="3.40.30.10">
    <property type="entry name" value="Glutaredoxin"/>
    <property type="match status" value="1"/>
</dbReference>
<protein>
    <submittedName>
        <fullName evidence="1">Glutaredoxin</fullName>
    </submittedName>
</protein>
<dbReference type="EMBL" id="AP018049">
    <property type="protein sequence ID" value="BBA28916.1"/>
    <property type="molecule type" value="Genomic_DNA"/>
</dbReference>